<dbReference type="EMBL" id="FNMU01000003">
    <property type="protein sequence ID" value="SDW59391.1"/>
    <property type="molecule type" value="Genomic_DNA"/>
</dbReference>
<feature type="transmembrane region" description="Helical" evidence="1">
    <location>
        <begin position="43"/>
        <end position="66"/>
    </location>
</feature>
<feature type="transmembrane region" description="Helical" evidence="1">
    <location>
        <begin position="107"/>
        <end position="128"/>
    </location>
</feature>
<keyword evidence="1" id="KW-0472">Membrane</keyword>
<dbReference type="AlphaFoldDB" id="A0A1H2UTF4"/>
<evidence type="ECO:0000313" key="2">
    <source>
        <dbReference type="EMBL" id="RNI09845.1"/>
    </source>
</evidence>
<protein>
    <submittedName>
        <fullName evidence="3">Uncharacterized protein</fullName>
    </submittedName>
</protein>
<evidence type="ECO:0000313" key="3">
    <source>
        <dbReference type="EMBL" id="SDW59391.1"/>
    </source>
</evidence>
<keyword evidence="1" id="KW-0812">Transmembrane</keyword>
<dbReference type="EMBL" id="RJJG01000003">
    <property type="protein sequence ID" value="RNI09845.1"/>
    <property type="molecule type" value="Genomic_DNA"/>
</dbReference>
<dbReference type="Proteomes" id="UP000267921">
    <property type="component" value="Unassembled WGS sequence"/>
</dbReference>
<evidence type="ECO:0000313" key="5">
    <source>
        <dbReference type="Proteomes" id="UP000267921"/>
    </source>
</evidence>
<proteinExistence type="predicted"/>
<reference evidence="2 5" key="2">
    <citation type="submission" date="2018-10" db="EMBL/GenBank/DDBJ databases">
        <title>Cultivation of a novel Methanohalophilus strain from Kebrit Deep of the Red Sea and a genomic comparison of members of the genus Methanohalophilus.</title>
        <authorList>
            <person name="Guan Y."/>
            <person name="Ngugi D.K."/>
            <person name="Stingl U."/>
        </authorList>
    </citation>
    <scope>NUCLEOTIDE SEQUENCE [LARGE SCALE GENOMIC DNA]</scope>
    <source>
        <strain evidence="2 5">DSM 3094</strain>
    </source>
</reference>
<name>A0A1H2UTF4_9EURY</name>
<gene>
    <name evidence="2" type="ORF">EFE40_04150</name>
    <name evidence="3" type="ORF">SAMN04515625_1290</name>
</gene>
<dbReference type="RefSeq" id="WP_083433040.1">
    <property type="nucleotide sequence ID" value="NZ_CP017921.1"/>
</dbReference>
<evidence type="ECO:0000256" key="1">
    <source>
        <dbReference type="SAM" id="Phobius"/>
    </source>
</evidence>
<reference evidence="3 4" key="1">
    <citation type="submission" date="2016-10" db="EMBL/GenBank/DDBJ databases">
        <authorList>
            <person name="de Groot N.N."/>
        </authorList>
    </citation>
    <scope>NUCLEOTIDE SEQUENCE [LARGE SCALE GENOMIC DNA]</scope>
    <source>
        <strain evidence="3 4">Z-7982</strain>
    </source>
</reference>
<evidence type="ECO:0000313" key="4">
    <source>
        <dbReference type="Proteomes" id="UP000198669"/>
    </source>
</evidence>
<organism evidence="3 4">
    <name type="scientific">Methanohalophilus halophilus</name>
    <dbReference type="NCBI Taxonomy" id="2177"/>
    <lineage>
        <taxon>Archaea</taxon>
        <taxon>Methanobacteriati</taxon>
        <taxon>Methanobacteriota</taxon>
        <taxon>Stenosarchaea group</taxon>
        <taxon>Methanomicrobia</taxon>
        <taxon>Methanosarcinales</taxon>
        <taxon>Methanosarcinaceae</taxon>
        <taxon>Methanohalophilus</taxon>
    </lineage>
</organism>
<keyword evidence="1" id="KW-1133">Transmembrane helix</keyword>
<feature type="transmembrane region" description="Helical" evidence="1">
    <location>
        <begin position="18"/>
        <end position="37"/>
    </location>
</feature>
<dbReference type="OrthoDB" id="125418at2157"/>
<feature type="transmembrane region" description="Helical" evidence="1">
    <location>
        <begin position="78"/>
        <end position="101"/>
    </location>
</feature>
<dbReference type="GeneID" id="30583321"/>
<sequence length="135" mass="15566">MDRESSEKMRISVFIGKFLLYLTILFILGIPAIRAYLASPSHAFNAFDFITFYLPLNLVPFIALIMATPIDNKRRLKLIFGGSFLILLFTLVVIVLQFNFVSVAGELFYIYAIGRTAFPFLLWFAFVYKDLNFEL</sequence>
<dbReference type="Proteomes" id="UP000198669">
    <property type="component" value="Unassembled WGS sequence"/>
</dbReference>
<accession>A0A1H2UTF4</accession>